<evidence type="ECO:0000313" key="4">
    <source>
        <dbReference type="Proteomes" id="UP000005240"/>
    </source>
</evidence>
<protein>
    <recommendedName>
        <fullName evidence="5">Peptidase A2 domain-containing protein</fullName>
    </recommendedName>
</protein>
<evidence type="ECO:0008006" key="5">
    <source>
        <dbReference type="Google" id="ProtNLM"/>
    </source>
</evidence>
<evidence type="ECO:0000313" key="3">
    <source>
        <dbReference type="EnsemblFungi" id="PTTG_10512-t43_1-p1"/>
    </source>
</evidence>
<accession>A0A180G3L2</accession>
<sequence>MADSPARQPASRRVKIKPQDWSLKFMGTRVEAFLQEYKLGANLDGALEEDMVLQVTSFLGTEDLKDAVWDMGGYTSKSWPELKEQMLERWGQVDLVWYTVADLQVLRESWAAKGGVSTLDTYWSFKSTFDVVLSYLIWYAHLSLEDLAVDHFFFAFSSGFQQRMKTYLIKEKKMVKTLDGRYLLPTLKTLRAAAKAEMEEEVAFTSEKVTPAPQPATSMFKESNNVMIKMEADRRPKEAPAEPKTPATVDEISRMLQSFEQRLKKELSNPPAASTPSASRGPLVCYYCHCEGHGTARCFGLKKYKEEKLVEQKGTNFFLPNGALIPFDASCPICHVVASFQPQASLATAEYRAACGSLDPWYPPAVSSQSFSGSYQSDPARKKHEAPKPYKAPAVPALASRKPSKKTPAPSSGSKAKDMEVEPELFKRLPAAQPLQPSRTEPSSKPAPAKSDAGPSKVRFERGIAKDHPKAVEGMLQRISDLPLTVTVAELCPVAPAVADGMKCWVSKRRVEVNLEDLKVLSGTLMEESLPEEEENRLYSCPLGYLPCLLGEDEGNVAPLVDSGSQLNLISDAKATKLNLSNQACELVGVAEDVPIKVGKTVTGTCHFWITRMDGPVILGQPFLMDFNVTLEYGGHFGEKILLPDSNGRCIEISLCSLNTGRWERDFPGSGRKVILTRKGKAREDPVEGRHFL</sequence>
<reference evidence="2" key="2">
    <citation type="submission" date="2016-05" db="EMBL/GenBank/DDBJ databases">
        <title>Comparative analysis highlights variable genome content of wheat rusts and divergence of the mating loci.</title>
        <authorList>
            <person name="Cuomo C.A."/>
            <person name="Bakkeren G."/>
            <person name="Szabo L."/>
            <person name="Khalil H."/>
            <person name="Joly D."/>
            <person name="Goldberg J."/>
            <person name="Young S."/>
            <person name="Zeng Q."/>
            <person name="Fellers J."/>
        </authorList>
    </citation>
    <scope>NUCLEOTIDE SEQUENCE [LARGE SCALE GENOMIC DNA]</scope>
    <source>
        <strain evidence="2">1-1 BBBD Race 1</strain>
    </source>
</reference>
<reference evidence="3" key="4">
    <citation type="submission" date="2025-05" db="UniProtKB">
        <authorList>
            <consortium name="EnsemblFungi"/>
        </authorList>
    </citation>
    <scope>IDENTIFICATION</scope>
    <source>
        <strain evidence="3">isolate 1-1 / race 1 (BBBD)</strain>
    </source>
</reference>
<dbReference type="OrthoDB" id="5535068at2759"/>
<name>A0A180G3L2_PUCT1</name>
<feature type="region of interest" description="Disordered" evidence="1">
    <location>
        <begin position="372"/>
        <end position="457"/>
    </location>
</feature>
<dbReference type="Gene3D" id="2.40.70.10">
    <property type="entry name" value="Acid Proteases"/>
    <property type="match status" value="1"/>
</dbReference>
<dbReference type="VEuPathDB" id="FungiDB:PTTG_10512"/>
<gene>
    <name evidence="2" type="ORF">PTTG_10512</name>
</gene>
<evidence type="ECO:0000256" key="1">
    <source>
        <dbReference type="SAM" id="MobiDB-lite"/>
    </source>
</evidence>
<dbReference type="InterPro" id="IPR021109">
    <property type="entry name" value="Peptidase_aspartic_dom_sf"/>
</dbReference>
<dbReference type="CDD" id="cd00303">
    <property type="entry name" value="retropepsin_like"/>
    <property type="match status" value="1"/>
</dbReference>
<dbReference type="Proteomes" id="UP000005240">
    <property type="component" value="Unassembled WGS sequence"/>
</dbReference>
<keyword evidence="4" id="KW-1185">Reference proteome</keyword>
<dbReference type="EMBL" id="ADAS02000492">
    <property type="protein sequence ID" value="OAV87276.1"/>
    <property type="molecule type" value="Genomic_DNA"/>
</dbReference>
<dbReference type="AlphaFoldDB" id="A0A180G3L2"/>
<feature type="compositionally biased region" description="Low complexity" evidence="1">
    <location>
        <begin position="389"/>
        <end position="399"/>
    </location>
</feature>
<reference evidence="3 4" key="3">
    <citation type="journal article" date="2017" name="G3 (Bethesda)">
        <title>Comparative analysis highlights variable genome content of wheat rusts and divergence of the mating loci.</title>
        <authorList>
            <person name="Cuomo C.A."/>
            <person name="Bakkeren G."/>
            <person name="Khalil H.B."/>
            <person name="Panwar V."/>
            <person name="Joly D."/>
            <person name="Linning R."/>
            <person name="Sakthikumar S."/>
            <person name="Song X."/>
            <person name="Adiconis X."/>
            <person name="Fan L."/>
            <person name="Goldberg J.M."/>
            <person name="Levin J.Z."/>
            <person name="Young S."/>
            <person name="Zeng Q."/>
            <person name="Anikster Y."/>
            <person name="Bruce M."/>
            <person name="Wang M."/>
            <person name="Yin C."/>
            <person name="McCallum B."/>
            <person name="Szabo L.J."/>
            <person name="Hulbert S."/>
            <person name="Chen X."/>
            <person name="Fellers J.P."/>
        </authorList>
    </citation>
    <scope>NUCLEOTIDE SEQUENCE</scope>
    <source>
        <strain evidence="3">isolate 1-1 / race 1 (BBBD)</strain>
        <strain evidence="4">Isolate 1-1 / race 1 (BBBD)</strain>
    </source>
</reference>
<proteinExistence type="predicted"/>
<evidence type="ECO:0000313" key="2">
    <source>
        <dbReference type="EMBL" id="OAV87276.1"/>
    </source>
</evidence>
<dbReference type="EnsemblFungi" id="PTTG_10512-t43_1">
    <property type="protein sequence ID" value="PTTG_10512-t43_1-p1"/>
    <property type="gene ID" value="PTTG_10512"/>
</dbReference>
<feature type="compositionally biased region" description="Basic and acidic residues" evidence="1">
    <location>
        <begin position="415"/>
        <end position="427"/>
    </location>
</feature>
<organism evidence="2">
    <name type="scientific">Puccinia triticina (isolate 1-1 / race 1 (BBBD))</name>
    <name type="common">Brown leaf rust fungus</name>
    <dbReference type="NCBI Taxonomy" id="630390"/>
    <lineage>
        <taxon>Eukaryota</taxon>
        <taxon>Fungi</taxon>
        <taxon>Dikarya</taxon>
        <taxon>Basidiomycota</taxon>
        <taxon>Pucciniomycotina</taxon>
        <taxon>Pucciniomycetes</taxon>
        <taxon>Pucciniales</taxon>
        <taxon>Pucciniaceae</taxon>
        <taxon>Puccinia</taxon>
    </lineage>
</organism>
<reference evidence="2" key="1">
    <citation type="submission" date="2009-11" db="EMBL/GenBank/DDBJ databases">
        <authorList>
            <consortium name="The Broad Institute Genome Sequencing Platform"/>
            <person name="Ward D."/>
            <person name="Feldgarden M."/>
            <person name="Earl A."/>
            <person name="Young S.K."/>
            <person name="Zeng Q."/>
            <person name="Koehrsen M."/>
            <person name="Alvarado L."/>
            <person name="Berlin A."/>
            <person name="Bochicchio J."/>
            <person name="Borenstein D."/>
            <person name="Chapman S.B."/>
            <person name="Chen Z."/>
            <person name="Engels R."/>
            <person name="Freedman E."/>
            <person name="Gellesch M."/>
            <person name="Goldberg J."/>
            <person name="Griggs A."/>
            <person name="Gujja S."/>
            <person name="Heilman E."/>
            <person name="Heiman D."/>
            <person name="Hepburn T."/>
            <person name="Howarth C."/>
            <person name="Jen D."/>
            <person name="Larson L."/>
            <person name="Lewis B."/>
            <person name="Mehta T."/>
            <person name="Park D."/>
            <person name="Pearson M."/>
            <person name="Roberts A."/>
            <person name="Saif S."/>
            <person name="Shea T."/>
            <person name="Shenoy N."/>
            <person name="Sisk P."/>
            <person name="Stolte C."/>
            <person name="Sykes S."/>
            <person name="Thomson T."/>
            <person name="Walk T."/>
            <person name="White J."/>
            <person name="Yandava C."/>
            <person name="Izard J."/>
            <person name="Baranova O.V."/>
            <person name="Blanton J.M."/>
            <person name="Tanner A.C."/>
            <person name="Dewhirst F.E."/>
            <person name="Haas B."/>
            <person name="Nusbaum C."/>
            <person name="Birren B."/>
        </authorList>
    </citation>
    <scope>NUCLEOTIDE SEQUENCE [LARGE SCALE GENOMIC DNA]</scope>
    <source>
        <strain evidence="2">1-1 BBBD Race 1</strain>
    </source>
</reference>